<reference evidence="4" key="1">
    <citation type="submission" date="2016-10" db="EMBL/GenBank/DDBJ databases">
        <title>Frankia sp. NRRL B-16386 Genome sequencing.</title>
        <authorList>
            <person name="Ghodhbane-Gtari F."/>
            <person name="Swanson E."/>
            <person name="Gueddou A."/>
            <person name="Hezbri K."/>
            <person name="Ktari K."/>
            <person name="Nouioui I."/>
            <person name="Morris K."/>
            <person name="Simpson S."/>
            <person name="Abebe-Akele F."/>
            <person name="Thomas K."/>
            <person name="Gtari M."/>
            <person name="Tisa L.S."/>
        </authorList>
    </citation>
    <scope>NUCLEOTIDE SEQUENCE [LARGE SCALE GENOMIC DNA]</scope>
    <source>
        <strain evidence="4">NRRL B-16386</strain>
    </source>
</reference>
<dbReference type="OrthoDB" id="5148800at2"/>
<accession>A0A1V2I9Q0</accession>
<organism evidence="3 4">
    <name type="scientific">Pseudofrankia asymbiotica</name>
    <dbReference type="NCBI Taxonomy" id="1834516"/>
    <lineage>
        <taxon>Bacteria</taxon>
        <taxon>Bacillati</taxon>
        <taxon>Actinomycetota</taxon>
        <taxon>Actinomycetes</taxon>
        <taxon>Frankiales</taxon>
        <taxon>Frankiaceae</taxon>
        <taxon>Pseudofrankia</taxon>
    </lineage>
</organism>
<comment type="caution">
    <text evidence="3">The sequence shown here is derived from an EMBL/GenBank/DDBJ whole genome shotgun (WGS) entry which is preliminary data.</text>
</comment>
<dbReference type="AlphaFoldDB" id="A0A1V2I9Q0"/>
<keyword evidence="1" id="KW-1133">Transmembrane helix</keyword>
<dbReference type="EMBL" id="MOMC01000032">
    <property type="protein sequence ID" value="ONH29500.1"/>
    <property type="molecule type" value="Genomic_DNA"/>
</dbReference>
<name>A0A1V2I9Q0_9ACTN</name>
<evidence type="ECO:0000313" key="4">
    <source>
        <dbReference type="Proteomes" id="UP000188929"/>
    </source>
</evidence>
<keyword evidence="1" id="KW-0472">Membrane</keyword>
<feature type="domain" description="Low molecular weight protein antigen 6 PH" evidence="2">
    <location>
        <begin position="70"/>
        <end position="118"/>
    </location>
</feature>
<evidence type="ECO:0000259" key="2">
    <source>
        <dbReference type="Pfam" id="PF10756"/>
    </source>
</evidence>
<sequence>MIGDNHGEVAVKRTWYSRANRISGYLIVTFCWVMYLVFAAFPDQQDPAGLLLPFLIFFPISVLAWLFFIRPELVATDSQVVIRNLLVQTGIPWEAVRSFDGREKYLKVVTANREYVAFGTEIANISLFRSRTPNENVAAELTEILRQRKARDPGDGMIIRRPFLPGPKVLIGPALVLAAGFILYYA</sequence>
<proteinExistence type="predicted"/>
<dbReference type="RefSeq" id="WP_076818025.1">
    <property type="nucleotide sequence ID" value="NZ_MOMC01000032.1"/>
</dbReference>
<evidence type="ECO:0000256" key="1">
    <source>
        <dbReference type="SAM" id="Phobius"/>
    </source>
</evidence>
<dbReference type="Proteomes" id="UP000188929">
    <property type="component" value="Unassembled WGS sequence"/>
</dbReference>
<feature type="transmembrane region" description="Helical" evidence="1">
    <location>
        <begin position="169"/>
        <end position="185"/>
    </location>
</feature>
<dbReference type="InterPro" id="IPR019692">
    <property type="entry name" value="CFP-6_PH"/>
</dbReference>
<protein>
    <recommendedName>
        <fullName evidence="2">Low molecular weight protein antigen 6 PH domain-containing protein</fullName>
    </recommendedName>
</protein>
<keyword evidence="4" id="KW-1185">Reference proteome</keyword>
<dbReference type="Pfam" id="PF10756">
    <property type="entry name" value="bPH_6"/>
    <property type="match status" value="1"/>
</dbReference>
<feature type="transmembrane region" description="Helical" evidence="1">
    <location>
        <begin position="48"/>
        <end position="69"/>
    </location>
</feature>
<gene>
    <name evidence="3" type="ORF">BL253_16670</name>
</gene>
<keyword evidence="1" id="KW-0812">Transmembrane</keyword>
<feature type="transmembrane region" description="Helical" evidence="1">
    <location>
        <begin position="22"/>
        <end position="42"/>
    </location>
</feature>
<evidence type="ECO:0000313" key="3">
    <source>
        <dbReference type="EMBL" id="ONH29500.1"/>
    </source>
</evidence>